<dbReference type="AlphaFoldDB" id="V9D3D0"/>
<feature type="transmembrane region" description="Helical" evidence="6">
    <location>
        <begin position="112"/>
        <end position="132"/>
    </location>
</feature>
<feature type="transmembrane region" description="Helical" evidence="6">
    <location>
        <begin position="317"/>
        <end position="336"/>
    </location>
</feature>
<keyword evidence="5 6" id="KW-0472">Membrane</keyword>
<dbReference type="InterPro" id="IPR011701">
    <property type="entry name" value="MFS"/>
</dbReference>
<evidence type="ECO:0000256" key="3">
    <source>
        <dbReference type="ARBA" id="ARBA00022692"/>
    </source>
</evidence>
<feature type="transmembrane region" description="Helical" evidence="6">
    <location>
        <begin position="434"/>
        <end position="460"/>
    </location>
</feature>
<dbReference type="GO" id="GO:0016020">
    <property type="term" value="C:membrane"/>
    <property type="evidence" value="ECO:0007669"/>
    <property type="project" value="UniProtKB-SubCell"/>
</dbReference>
<dbReference type="GO" id="GO:0022857">
    <property type="term" value="F:transmembrane transporter activity"/>
    <property type="evidence" value="ECO:0007669"/>
    <property type="project" value="InterPro"/>
</dbReference>
<evidence type="ECO:0000256" key="1">
    <source>
        <dbReference type="ARBA" id="ARBA00004141"/>
    </source>
</evidence>
<dbReference type="Pfam" id="PF07690">
    <property type="entry name" value="MFS_1"/>
    <property type="match status" value="1"/>
</dbReference>
<dbReference type="InterPro" id="IPR036259">
    <property type="entry name" value="MFS_trans_sf"/>
</dbReference>
<name>V9D3D0_9EURO</name>
<dbReference type="FunFam" id="1.20.1250.20:FF:000013">
    <property type="entry name" value="MFS general substrate transporter"/>
    <property type="match status" value="1"/>
</dbReference>
<reference evidence="8 9" key="1">
    <citation type="submission" date="2013-03" db="EMBL/GenBank/DDBJ databases">
        <title>The Genome Sequence of Cladophialophora carrionii CBS 160.54.</title>
        <authorList>
            <consortium name="The Broad Institute Genomics Platform"/>
            <person name="Cuomo C."/>
            <person name="de Hoog S."/>
            <person name="Gorbushina A."/>
            <person name="Walker B."/>
            <person name="Young S.K."/>
            <person name="Zeng Q."/>
            <person name="Gargeya S."/>
            <person name="Fitzgerald M."/>
            <person name="Haas B."/>
            <person name="Abouelleil A."/>
            <person name="Allen A.W."/>
            <person name="Alvarado L."/>
            <person name="Arachchi H.M."/>
            <person name="Berlin A.M."/>
            <person name="Chapman S.B."/>
            <person name="Gainer-Dewar J."/>
            <person name="Goldberg J."/>
            <person name="Griggs A."/>
            <person name="Gujja S."/>
            <person name="Hansen M."/>
            <person name="Howarth C."/>
            <person name="Imamovic A."/>
            <person name="Ireland A."/>
            <person name="Larimer J."/>
            <person name="McCowan C."/>
            <person name="Murphy C."/>
            <person name="Pearson M."/>
            <person name="Poon T.W."/>
            <person name="Priest M."/>
            <person name="Roberts A."/>
            <person name="Saif S."/>
            <person name="Shea T."/>
            <person name="Sisk P."/>
            <person name="Sykes S."/>
            <person name="Wortman J."/>
            <person name="Nusbaum C."/>
            <person name="Birren B."/>
        </authorList>
    </citation>
    <scope>NUCLEOTIDE SEQUENCE [LARGE SCALE GENOMIC DNA]</scope>
    <source>
        <strain evidence="8 9">CBS 160.54</strain>
    </source>
</reference>
<feature type="transmembrane region" description="Helical" evidence="6">
    <location>
        <begin position="285"/>
        <end position="305"/>
    </location>
</feature>
<feature type="transmembrane region" description="Helical" evidence="6">
    <location>
        <begin position="348"/>
        <end position="365"/>
    </location>
</feature>
<feature type="transmembrane region" description="Helical" evidence="6">
    <location>
        <begin position="138"/>
        <end position="162"/>
    </location>
</feature>
<dbReference type="InterPro" id="IPR020846">
    <property type="entry name" value="MFS_dom"/>
</dbReference>
<evidence type="ECO:0000313" key="8">
    <source>
        <dbReference type="EMBL" id="ETI20808.1"/>
    </source>
</evidence>
<dbReference type="RefSeq" id="XP_008729689.1">
    <property type="nucleotide sequence ID" value="XM_008731467.1"/>
</dbReference>
<feature type="transmembrane region" description="Helical" evidence="6">
    <location>
        <begin position="46"/>
        <end position="64"/>
    </location>
</feature>
<dbReference type="OrthoDB" id="2962993at2759"/>
<evidence type="ECO:0000256" key="5">
    <source>
        <dbReference type="ARBA" id="ARBA00023136"/>
    </source>
</evidence>
<dbReference type="VEuPathDB" id="FungiDB:G647_07150"/>
<evidence type="ECO:0000256" key="4">
    <source>
        <dbReference type="ARBA" id="ARBA00022989"/>
    </source>
</evidence>
<keyword evidence="4 6" id="KW-1133">Transmembrane helix</keyword>
<dbReference type="EMBL" id="KB822707">
    <property type="protein sequence ID" value="ETI20808.1"/>
    <property type="molecule type" value="Genomic_DNA"/>
</dbReference>
<keyword evidence="2" id="KW-0813">Transport</keyword>
<organism evidence="8 9">
    <name type="scientific">Cladophialophora carrionii CBS 160.54</name>
    <dbReference type="NCBI Taxonomy" id="1279043"/>
    <lineage>
        <taxon>Eukaryota</taxon>
        <taxon>Fungi</taxon>
        <taxon>Dikarya</taxon>
        <taxon>Ascomycota</taxon>
        <taxon>Pezizomycotina</taxon>
        <taxon>Eurotiomycetes</taxon>
        <taxon>Chaetothyriomycetidae</taxon>
        <taxon>Chaetothyriales</taxon>
        <taxon>Herpotrichiellaceae</taxon>
        <taxon>Cladophialophora</taxon>
    </lineage>
</organism>
<dbReference type="Proteomes" id="UP000030678">
    <property type="component" value="Unassembled WGS sequence"/>
</dbReference>
<dbReference type="HOGENOM" id="CLU_001265_0_1_1"/>
<accession>V9D3D0</accession>
<evidence type="ECO:0000256" key="6">
    <source>
        <dbReference type="SAM" id="Phobius"/>
    </source>
</evidence>
<feature type="transmembrane region" description="Helical" evidence="6">
    <location>
        <begin position="205"/>
        <end position="228"/>
    </location>
</feature>
<feature type="transmembrane region" description="Helical" evidence="6">
    <location>
        <begin position="174"/>
        <end position="193"/>
    </location>
</feature>
<dbReference type="GeneID" id="19985643"/>
<evidence type="ECO:0000259" key="7">
    <source>
        <dbReference type="PROSITE" id="PS50850"/>
    </source>
</evidence>
<keyword evidence="3 6" id="KW-0812">Transmembrane</keyword>
<evidence type="ECO:0000313" key="9">
    <source>
        <dbReference type="Proteomes" id="UP000030678"/>
    </source>
</evidence>
<dbReference type="SUPFAM" id="SSF103473">
    <property type="entry name" value="MFS general substrate transporter"/>
    <property type="match status" value="1"/>
</dbReference>
<dbReference type="PANTHER" id="PTHR43791:SF18">
    <property type="entry name" value="NICOTINIC ACID TRANSPORTER TNA1, PUTATIVE (AFU_ORTHOLOGUE AFUA_3G03820)-RELATED"/>
    <property type="match status" value="1"/>
</dbReference>
<dbReference type="PROSITE" id="PS50850">
    <property type="entry name" value="MFS"/>
    <property type="match status" value="1"/>
</dbReference>
<dbReference type="PANTHER" id="PTHR43791">
    <property type="entry name" value="PERMEASE-RELATED"/>
    <property type="match status" value="1"/>
</dbReference>
<dbReference type="Gene3D" id="1.20.1250.20">
    <property type="entry name" value="MFS general substrate transporter like domains"/>
    <property type="match status" value="2"/>
</dbReference>
<feature type="transmembrane region" description="Helical" evidence="6">
    <location>
        <begin position="84"/>
        <end position="105"/>
    </location>
</feature>
<feature type="transmembrane region" description="Helical" evidence="6">
    <location>
        <begin position="371"/>
        <end position="394"/>
    </location>
</feature>
<feature type="domain" description="Major facilitator superfamily (MFS) profile" evidence="7">
    <location>
        <begin position="46"/>
        <end position="467"/>
    </location>
</feature>
<feature type="transmembrane region" description="Helical" evidence="6">
    <location>
        <begin position="406"/>
        <end position="428"/>
    </location>
</feature>
<protein>
    <recommendedName>
        <fullName evidence="7">Major facilitator superfamily (MFS) profile domain-containing protein</fullName>
    </recommendedName>
</protein>
<gene>
    <name evidence="8" type="ORF">G647_07150</name>
</gene>
<evidence type="ECO:0000256" key="2">
    <source>
        <dbReference type="ARBA" id="ARBA00022448"/>
    </source>
</evidence>
<sequence length="498" mass="55084">MEEKAVEQLVVENAPSPGKAEAAGAPAVRYDEAETKRILRRIDMRLIPVLSAMYLMSFLDRGNLGNANVAGMSADLHLTGNQYNIAATMFFIPYALFEVPSNLMLKLLRPRIWIPLIMLAWGTVMTLMGLVQDYKGLVVARVFLGVCEAGFFPAATYVLTCWYPRHEVQLRIGYFYGAGALSGAFSGLLAYAIEKMDGVANFAGWRWIFILEGLLTVLFAVLGPFILVDDPSTAKFLSRDEADWLMYTIQVENGRGGTESQSAERFKWKYFWAAVQDWKVWVSILVYWGNAIPIYGFIYTLPVVIKGLGYSAANAQLLTIPVYVVALTGTVTAAYFSDKYRTRSPFIIGPQIFGALGFVIIMTIPKEKYPGAVYGCLFIISLGLYTTITGVVSWTGNNLAGPSKRAVGMALQISVGNLGGAVGTNIYLEKQKPNYWLGFGLSMGVLLGAATAAFFLRVALQRINAQRDAMDVDEIHEKYTEEELWEMGDASPLFRYTL</sequence>
<comment type="subcellular location">
    <subcellularLocation>
        <location evidence="1">Membrane</location>
        <topology evidence="1">Multi-pass membrane protein</topology>
    </subcellularLocation>
</comment>
<proteinExistence type="predicted"/>
<dbReference type="FunFam" id="1.20.1250.20:FF:000034">
    <property type="entry name" value="MFS general substrate transporter"/>
    <property type="match status" value="1"/>
</dbReference>